<evidence type="ECO:0000259" key="1">
    <source>
        <dbReference type="Pfam" id="PF05050"/>
    </source>
</evidence>
<dbReference type="EMBL" id="RBXL01000001">
    <property type="protein sequence ID" value="RKT44488.1"/>
    <property type="molecule type" value="Genomic_DNA"/>
</dbReference>
<dbReference type="Proteomes" id="UP000274556">
    <property type="component" value="Unassembled WGS sequence"/>
</dbReference>
<keyword evidence="3" id="KW-1185">Reference proteome</keyword>
<comment type="caution">
    <text evidence="2">The sequence shown here is derived from an EMBL/GenBank/DDBJ whole genome shotgun (WGS) entry which is preliminary data.</text>
</comment>
<sequence>MVEVDTRYGKLTVPDKATDLIVRFLDRYGEWAWEEARFVANTLPGDSVRVLDAGAFIGTFGLGIALQRSVDFLCLIEANSALIPLLEENVARNHRGSFCVTEGILGWPAFAFHNGHCDPHNLGATSFVASADETPPSPAAQTVFQQRLVTLAELRAEHGNFDLIKLDLEGMELGVLKSDAEHLAHGETSIWVECREDPISLDIAALLLSWGLDLYYFAFPAYNPDNFRGDPTPILPLAYEAGLLAAPKAPPELDKEMLRHGCILRRVSHLDDLKDALWRTPRWGETAWIRSGTAEVVALAVHKLRGENYETYLGPDWKPKPLPDKGVWARLEETEAGLRRAEALAYERLDLLETEQERARNAEARMARACVEALDRLSELGVERDRAYDFEKRALAAERRAIEIETSTTWRLTSPIRRILDNCPRLRAVLLRTRGVASNLIRRWR</sequence>
<dbReference type="RefSeq" id="WP_120796928.1">
    <property type="nucleotide sequence ID" value="NZ_RBXL01000001.1"/>
</dbReference>
<dbReference type="AlphaFoldDB" id="A0A495V9M3"/>
<proteinExistence type="predicted"/>
<name>A0A495V9M3_9GAMM</name>
<dbReference type="Gene3D" id="3.40.50.150">
    <property type="entry name" value="Vaccinia Virus protein VP39"/>
    <property type="match status" value="1"/>
</dbReference>
<accession>A0A495V9M3</accession>
<keyword evidence="2" id="KW-0489">Methyltransferase</keyword>
<dbReference type="Pfam" id="PF05050">
    <property type="entry name" value="Methyltransf_21"/>
    <property type="match status" value="1"/>
</dbReference>
<organism evidence="2 3">
    <name type="scientific">Thiocapsa rosea</name>
    <dbReference type="NCBI Taxonomy" id="69360"/>
    <lineage>
        <taxon>Bacteria</taxon>
        <taxon>Pseudomonadati</taxon>
        <taxon>Pseudomonadota</taxon>
        <taxon>Gammaproteobacteria</taxon>
        <taxon>Chromatiales</taxon>
        <taxon>Chromatiaceae</taxon>
        <taxon>Thiocapsa</taxon>
    </lineage>
</organism>
<evidence type="ECO:0000313" key="2">
    <source>
        <dbReference type="EMBL" id="RKT44488.1"/>
    </source>
</evidence>
<protein>
    <submittedName>
        <fullName evidence="2">FkbM family methyltransferase</fullName>
    </submittedName>
</protein>
<dbReference type="GO" id="GO:0008168">
    <property type="term" value="F:methyltransferase activity"/>
    <property type="evidence" value="ECO:0007669"/>
    <property type="project" value="UniProtKB-KW"/>
</dbReference>
<feature type="domain" description="Methyltransferase FkbM" evidence="1">
    <location>
        <begin position="142"/>
        <end position="190"/>
    </location>
</feature>
<dbReference type="InterPro" id="IPR029063">
    <property type="entry name" value="SAM-dependent_MTases_sf"/>
</dbReference>
<dbReference type="SUPFAM" id="SSF53335">
    <property type="entry name" value="S-adenosyl-L-methionine-dependent methyltransferases"/>
    <property type="match status" value="1"/>
</dbReference>
<gene>
    <name evidence="2" type="ORF">BDD21_1873</name>
</gene>
<dbReference type="InterPro" id="IPR006342">
    <property type="entry name" value="FkbM_mtfrase"/>
</dbReference>
<dbReference type="GO" id="GO:0032259">
    <property type="term" value="P:methylation"/>
    <property type="evidence" value="ECO:0007669"/>
    <property type="project" value="UniProtKB-KW"/>
</dbReference>
<dbReference type="OrthoDB" id="5679686at2"/>
<dbReference type="NCBIfam" id="TIGR01444">
    <property type="entry name" value="fkbM_fam"/>
    <property type="match status" value="1"/>
</dbReference>
<keyword evidence="2" id="KW-0808">Transferase</keyword>
<reference evidence="2 3" key="1">
    <citation type="submission" date="2018-10" db="EMBL/GenBank/DDBJ databases">
        <title>Genomic Encyclopedia of Archaeal and Bacterial Type Strains, Phase II (KMG-II): from individual species to whole genera.</title>
        <authorList>
            <person name="Goeker M."/>
        </authorList>
    </citation>
    <scope>NUCLEOTIDE SEQUENCE [LARGE SCALE GENOMIC DNA]</scope>
    <source>
        <strain evidence="2 3">DSM 235</strain>
    </source>
</reference>
<evidence type="ECO:0000313" key="3">
    <source>
        <dbReference type="Proteomes" id="UP000274556"/>
    </source>
</evidence>